<dbReference type="PANTHER" id="PTHR10900:SF77">
    <property type="entry name" value="FI19380P1"/>
    <property type="match status" value="1"/>
</dbReference>
<dbReference type="InterPro" id="IPR050904">
    <property type="entry name" value="Adhesion/Biosynth-related"/>
</dbReference>
<dbReference type="RefSeq" id="WP_244357009.1">
    <property type="nucleotide sequence ID" value="NZ_JAJNNZ010000006.1"/>
</dbReference>
<evidence type="ECO:0000313" key="3">
    <source>
        <dbReference type="EMBL" id="MCJ2377075.1"/>
    </source>
</evidence>
<dbReference type="SMART" id="SM00554">
    <property type="entry name" value="FAS1"/>
    <property type="match status" value="1"/>
</dbReference>
<feature type="domain" description="FAS1" evidence="2">
    <location>
        <begin position="30"/>
        <end position="162"/>
    </location>
</feature>
<dbReference type="InterPro" id="IPR000782">
    <property type="entry name" value="FAS1_domain"/>
</dbReference>
<dbReference type="FunFam" id="2.30.180.10:FF:000019">
    <property type="entry name" value="Cell surface lipoprotein"/>
    <property type="match status" value="1"/>
</dbReference>
<dbReference type="PROSITE" id="PS50213">
    <property type="entry name" value="FAS1"/>
    <property type="match status" value="1"/>
</dbReference>
<keyword evidence="4" id="KW-1185">Reference proteome</keyword>
<accession>A0A9X1WCU6</accession>
<feature type="signal peptide" evidence="1">
    <location>
        <begin position="1"/>
        <end position="24"/>
    </location>
</feature>
<evidence type="ECO:0000256" key="1">
    <source>
        <dbReference type="SAM" id="SignalP"/>
    </source>
</evidence>
<dbReference type="GO" id="GO:0005615">
    <property type="term" value="C:extracellular space"/>
    <property type="evidence" value="ECO:0007669"/>
    <property type="project" value="TreeGrafter"/>
</dbReference>
<gene>
    <name evidence="3" type="ORF">LNL84_09570</name>
</gene>
<proteinExistence type="predicted"/>
<dbReference type="Proteomes" id="UP001139488">
    <property type="component" value="Unassembled WGS sequence"/>
</dbReference>
<dbReference type="EMBL" id="JAJNNZ010000006">
    <property type="protein sequence ID" value="MCJ2377075.1"/>
    <property type="molecule type" value="Genomic_DNA"/>
</dbReference>
<dbReference type="PANTHER" id="PTHR10900">
    <property type="entry name" value="PERIOSTIN-RELATED"/>
    <property type="match status" value="1"/>
</dbReference>
<evidence type="ECO:0000313" key="4">
    <source>
        <dbReference type="Proteomes" id="UP001139488"/>
    </source>
</evidence>
<dbReference type="SUPFAM" id="SSF82153">
    <property type="entry name" value="FAS1 domain"/>
    <property type="match status" value="1"/>
</dbReference>
<dbReference type="Pfam" id="PF02469">
    <property type="entry name" value="Fasciclin"/>
    <property type="match status" value="1"/>
</dbReference>
<dbReference type="Gene3D" id="2.30.180.10">
    <property type="entry name" value="FAS1 domain"/>
    <property type="match status" value="1"/>
</dbReference>
<organism evidence="3 4">
    <name type="scientific">Vibrio gelatinilyticus</name>
    <dbReference type="NCBI Taxonomy" id="2893468"/>
    <lineage>
        <taxon>Bacteria</taxon>
        <taxon>Pseudomonadati</taxon>
        <taxon>Pseudomonadota</taxon>
        <taxon>Gammaproteobacteria</taxon>
        <taxon>Vibrionales</taxon>
        <taxon>Vibrionaceae</taxon>
        <taxon>Vibrio</taxon>
    </lineage>
</organism>
<sequence length="165" mass="17604">MFKRIILPTTILFLSLLSFGTVHANHHGMKKDIVDVAASNDAFSTLVAAVKAADLVDTLKSEGPFTVFAPTNEAFAKLPEGTLESLLMPENKDQLVAILTYHVVSGTVMAAEVINLTKATTVQGQDLTIKAMDGKVMIDNAMVTATDVKANNGVIHVIDTVLIPN</sequence>
<feature type="chain" id="PRO_5040992956" evidence="1">
    <location>
        <begin position="25"/>
        <end position="165"/>
    </location>
</feature>
<name>A0A9X1WCU6_9VIBR</name>
<reference evidence="3" key="1">
    <citation type="submission" date="2021-11" db="EMBL/GenBank/DDBJ databases">
        <title>Vibrio ZSDE26 sp. nov. and Vibrio ZSDZ34 sp. nov., isolated from coastal seawater in Qingdao.</title>
        <authorList>
            <person name="Zhang P."/>
        </authorList>
    </citation>
    <scope>NUCLEOTIDE SEQUENCE</scope>
    <source>
        <strain evidence="3">ZSDZ34</strain>
    </source>
</reference>
<evidence type="ECO:0000259" key="2">
    <source>
        <dbReference type="PROSITE" id="PS50213"/>
    </source>
</evidence>
<dbReference type="InterPro" id="IPR036378">
    <property type="entry name" value="FAS1_dom_sf"/>
</dbReference>
<dbReference type="AlphaFoldDB" id="A0A9X1WCU6"/>
<protein>
    <submittedName>
        <fullName evidence="3">Fasciclin domain-containing protein</fullName>
    </submittedName>
</protein>
<keyword evidence="1" id="KW-0732">Signal</keyword>
<comment type="caution">
    <text evidence="3">The sequence shown here is derived from an EMBL/GenBank/DDBJ whole genome shotgun (WGS) entry which is preliminary data.</text>
</comment>